<accession>A0A8S5UBI1</accession>
<organism evidence="1">
    <name type="scientific">Siphoviridae sp. ct8Cp41</name>
    <dbReference type="NCBI Taxonomy" id="2825358"/>
    <lineage>
        <taxon>Viruses</taxon>
        <taxon>Duplodnaviria</taxon>
        <taxon>Heunggongvirae</taxon>
        <taxon>Uroviricota</taxon>
        <taxon>Caudoviricetes</taxon>
    </lineage>
</organism>
<protein>
    <submittedName>
        <fullName evidence="1">Uncharacterized protein</fullName>
    </submittedName>
</protein>
<name>A0A8S5UBI1_9CAUD</name>
<sequence>MWCNPLKHLAPRKDGDICKKAEGAPPRFGGMGSRPIDCAVP</sequence>
<proteinExistence type="predicted"/>
<reference evidence="1" key="1">
    <citation type="journal article" date="2021" name="Proc. Natl. Acad. Sci. U.S.A.">
        <title>A Catalog of Tens of Thousands of Viruses from Human Metagenomes Reveals Hidden Associations with Chronic Diseases.</title>
        <authorList>
            <person name="Tisza M.J."/>
            <person name="Buck C.B."/>
        </authorList>
    </citation>
    <scope>NUCLEOTIDE SEQUENCE</scope>
    <source>
        <strain evidence="1">Ct8Cp41</strain>
    </source>
</reference>
<dbReference type="EMBL" id="BK016059">
    <property type="protein sequence ID" value="DAF91710.1"/>
    <property type="molecule type" value="Genomic_DNA"/>
</dbReference>
<evidence type="ECO:0000313" key="1">
    <source>
        <dbReference type="EMBL" id="DAF91710.1"/>
    </source>
</evidence>